<reference evidence="2 3" key="1">
    <citation type="submission" date="2024-11" db="EMBL/GenBank/DDBJ databases">
        <title>Adaptive evolution of stress response genes in parasites aligns with host niche diversity.</title>
        <authorList>
            <person name="Hahn C."/>
            <person name="Resl P."/>
        </authorList>
    </citation>
    <scope>NUCLEOTIDE SEQUENCE [LARGE SCALE GENOMIC DNA]</scope>
    <source>
        <strain evidence="2">EGGRZ-B1_66</strain>
        <tissue evidence="2">Body</tissue>
    </source>
</reference>
<feature type="region of interest" description="Disordered" evidence="1">
    <location>
        <begin position="1"/>
        <end position="21"/>
    </location>
</feature>
<protein>
    <submittedName>
        <fullName evidence="2">Uncharacterized protein</fullName>
    </submittedName>
</protein>
<feature type="region of interest" description="Disordered" evidence="1">
    <location>
        <begin position="66"/>
        <end position="143"/>
    </location>
</feature>
<feature type="compositionally biased region" description="Low complexity" evidence="1">
    <location>
        <begin position="11"/>
        <end position="21"/>
    </location>
</feature>
<dbReference type="EMBL" id="JBJKFK010000696">
    <property type="protein sequence ID" value="KAL3315659.1"/>
    <property type="molecule type" value="Genomic_DNA"/>
</dbReference>
<proteinExistence type="predicted"/>
<gene>
    <name evidence="2" type="ORF">Ciccas_005712</name>
</gene>
<evidence type="ECO:0000313" key="3">
    <source>
        <dbReference type="Proteomes" id="UP001626550"/>
    </source>
</evidence>
<comment type="caution">
    <text evidence="2">The sequence shown here is derived from an EMBL/GenBank/DDBJ whole genome shotgun (WGS) entry which is preliminary data.</text>
</comment>
<dbReference type="Proteomes" id="UP001626550">
    <property type="component" value="Unassembled WGS sequence"/>
</dbReference>
<name>A0ABD2Q7W3_9PLAT</name>
<keyword evidence="3" id="KW-1185">Reference proteome</keyword>
<organism evidence="2 3">
    <name type="scientific">Cichlidogyrus casuarinus</name>
    <dbReference type="NCBI Taxonomy" id="1844966"/>
    <lineage>
        <taxon>Eukaryota</taxon>
        <taxon>Metazoa</taxon>
        <taxon>Spiralia</taxon>
        <taxon>Lophotrochozoa</taxon>
        <taxon>Platyhelminthes</taxon>
        <taxon>Monogenea</taxon>
        <taxon>Monopisthocotylea</taxon>
        <taxon>Dactylogyridea</taxon>
        <taxon>Ancyrocephalidae</taxon>
        <taxon>Cichlidogyrus</taxon>
    </lineage>
</organism>
<dbReference type="AlphaFoldDB" id="A0ABD2Q7W3"/>
<evidence type="ECO:0000256" key="1">
    <source>
        <dbReference type="SAM" id="MobiDB-lite"/>
    </source>
</evidence>
<accession>A0ABD2Q7W3</accession>
<evidence type="ECO:0000313" key="2">
    <source>
        <dbReference type="EMBL" id="KAL3315659.1"/>
    </source>
</evidence>
<sequence>MKVPVQTTLIADPAHSLPASASLTAPSLSTEGAVSASALLLQQQLAFKRHSPRKVVRKVYTGGSTLPKILNRKRPGLPTVSNQPSEQHEVPASGAGQASPSVHSEATEAEAQSTAGSLAETDQHAEATSNQENEEVPETSSSTLHQIISAPRFSSTGLIVSTASEESKLPARALSASQLLRLKQKPDTSTNHSASSTIPSHYSQVNTLKFINS</sequence>